<organism evidence="4 5">
    <name type="scientific">Microcystis novacekii Mn_MB_F_20050700_S1D</name>
    <dbReference type="NCBI Taxonomy" id="2486266"/>
    <lineage>
        <taxon>Bacteria</taxon>
        <taxon>Bacillati</taxon>
        <taxon>Cyanobacteriota</taxon>
        <taxon>Cyanophyceae</taxon>
        <taxon>Oscillatoriophycideae</taxon>
        <taxon>Chroococcales</taxon>
        <taxon>Microcystaceae</taxon>
        <taxon>Microcystis</taxon>
    </lineage>
</organism>
<comment type="similarity">
    <text evidence="1">Belongs to the PspA/Vipp/IM30 family.</text>
</comment>
<dbReference type="EMBL" id="SFAV01000215">
    <property type="protein sequence ID" value="TRU85675.1"/>
    <property type="molecule type" value="Genomic_DNA"/>
</dbReference>
<dbReference type="Pfam" id="PF04970">
    <property type="entry name" value="LRAT"/>
    <property type="match status" value="1"/>
</dbReference>
<dbReference type="Gene3D" id="3.90.1720.10">
    <property type="entry name" value="endopeptidase domain like (from Nostoc punctiforme)"/>
    <property type="match status" value="1"/>
</dbReference>
<name>A0A552IQD8_9CHRO</name>
<feature type="domain" description="LRAT" evidence="3">
    <location>
        <begin position="8"/>
        <end position="105"/>
    </location>
</feature>
<dbReference type="InterPro" id="IPR007053">
    <property type="entry name" value="LRAT_dom"/>
</dbReference>
<keyword evidence="2" id="KW-0175">Coiled coil</keyword>
<dbReference type="Pfam" id="PF04012">
    <property type="entry name" value="PspA_IM30"/>
    <property type="match status" value="1"/>
</dbReference>
<feature type="coiled-coil region" evidence="2">
    <location>
        <begin position="153"/>
        <end position="183"/>
    </location>
</feature>
<comment type="caution">
    <text evidence="4">The sequence shown here is derived from an EMBL/GenBank/DDBJ whole genome shotgun (WGS) entry which is preliminary data.</text>
</comment>
<dbReference type="InterPro" id="IPR007157">
    <property type="entry name" value="PspA_VIPP1"/>
</dbReference>
<feature type="non-terminal residue" evidence="4">
    <location>
        <position position="1"/>
    </location>
</feature>
<reference evidence="4 5" key="1">
    <citation type="submission" date="2019-01" db="EMBL/GenBank/DDBJ databases">
        <title>Coherence of Microcystis species and biogeography revealed through population genomics.</title>
        <authorList>
            <person name="Perez-Carrascal O.M."/>
            <person name="Terrat Y."/>
            <person name="Giani A."/>
            <person name="Fortin N."/>
            <person name="Tromas N."/>
            <person name="Shapiro B.J."/>
        </authorList>
    </citation>
    <scope>NUCLEOTIDE SEQUENCE [LARGE SCALE GENOMIC DNA]</scope>
    <source>
        <strain evidence="4">Mn_MB_F_20050700_S1D</strain>
    </source>
</reference>
<dbReference type="PANTHER" id="PTHR46137:SF1">
    <property type="entry name" value="LRAT DOMAIN-CONTAINING PROTEIN"/>
    <property type="match status" value="1"/>
</dbReference>
<evidence type="ECO:0000313" key="4">
    <source>
        <dbReference type="EMBL" id="TRU85675.1"/>
    </source>
</evidence>
<gene>
    <name evidence="4" type="ORF">EWV54_15670</name>
</gene>
<evidence type="ECO:0000256" key="1">
    <source>
        <dbReference type="ARBA" id="ARBA00043985"/>
    </source>
</evidence>
<accession>A0A552IQD8</accession>
<evidence type="ECO:0000259" key="3">
    <source>
        <dbReference type="PROSITE" id="PS51934"/>
    </source>
</evidence>
<protein>
    <submittedName>
        <fullName evidence="4">NC domain-containing protein</fullName>
    </submittedName>
</protein>
<sequence>DQIYAYRELLNLQGVYAHHGIDCGDGSVIHYRKPSEIVERTSLETFARGGKIYVVRYVEVGFSFIPDVVVERALSRLGEQKYNLLFNNCEHFATWCKTGISKSQQIEEFIPIITHLKVSWDEIQPQYKKAIQEAETWNRVAIEALSRNRDDLAREALKRKVEAKKQAQRYQEQLDQIAAMTENVLKSLVIANG</sequence>
<evidence type="ECO:0000313" key="5">
    <source>
        <dbReference type="Proteomes" id="UP000319191"/>
    </source>
</evidence>
<dbReference type="PANTHER" id="PTHR46137">
    <property type="entry name" value="OS05G0310600 PROTEIN"/>
    <property type="match status" value="1"/>
</dbReference>
<proteinExistence type="inferred from homology"/>
<dbReference type="PROSITE" id="PS51934">
    <property type="entry name" value="LRAT"/>
    <property type="match status" value="1"/>
</dbReference>
<dbReference type="Proteomes" id="UP000319191">
    <property type="component" value="Unassembled WGS sequence"/>
</dbReference>
<dbReference type="AlphaFoldDB" id="A0A552IQD8"/>
<evidence type="ECO:0000256" key="2">
    <source>
        <dbReference type="SAM" id="Coils"/>
    </source>
</evidence>